<dbReference type="Proteomes" id="UP000299102">
    <property type="component" value="Unassembled WGS sequence"/>
</dbReference>
<evidence type="ECO:0000313" key="2">
    <source>
        <dbReference type="EMBL" id="GBP58415.1"/>
    </source>
</evidence>
<dbReference type="AlphaFoldDB" id="A0A4C1X835"/>
<evidence type="ECO:0000313" key="3">
    <source>
        <dbReference type="Proteomes" id="UP000299102"/>
    </source>
</evidence>
<feature type="compositionally biased region" description="Pro residues" evidence="1">
    <location>
        <begin position="64"/>
        <end position="73"/>
    </location>
</feature>
<evidence type="ECO:0000256" key="1">
    <source>
        <dbReference type="SAM" id="MobiDB-lite"/>
    </source>
</evidence>
<reference evidence="2 3" key="1">
    <citation type="journal article" date="2019" name="Commun. Biol.">
        <title>The bagworm genome reveals a unique fibroin gene that provides high tensile strength.</title>
        <authorList>
            <person name="Kono N."/>
            <person name="Nakamura H."/>
            <person name="Ohtoshi R."/>
            <person name="Tomita M."/>
            <person name="Numata K."/>
            <person name="Arakawa K."/>
        </authorList>
    </citation>
    <scope>NUCLEOTIDE SEQUENCE [LARGE SCALE GENOMIC DNA]</scope>
</reference>
<gene>
    <name evidence="2" type="ORF">EVAR_39104_1</name>
</gene>
<sequence length="94" mass="10708">MEVRFYRIEKHKKSCRSAVKLDLTRNSNVSDIKRQRRARTGKRSTRSIAKALLNPRGSVARSSPAPPRPPPAATPFDCLPRRCHLMCRDHSRSA</sequence>
<organism evidence="2 3">
    <name type="scientific">Eumeta variegata</name>
    <name type="common">Bagworm moth</name>
    <name type="synonym">Eumeta japonica</name>
    <dbReference type="NCBI Taxonomy" id="151549"/>
    <lineage>
        <taxon>Eukaryota</taxon>
        <taxon>Metazoa</taxon>
        <taxon>Ecdysozoa</taxon>
        <taxon>Arthropoda</taxon>
        <taxon>Hexapoda</taxon>
        <taxon>Insecta</taxon>
        <taxon>Pterygota</taxon>
        <taxon>Neoptera</taxon>
        <taxon>Endopterygota</taxon>
        <taxon>Lepidoptera</taxon>
        <taxon>Glossata</taxon>
        <taxon>Ditrysia</taxon>
        <taxon>Tineoidea</taxon>
        <taxon>Psychidae</taxon>
        <taxon>Oiketicinae</taxon>
        <taxon>Eumeta</taxon>
    </lineage>
</organism>
<feature type="region of interest" description="Disordered" evidence="1">
    <location>
        <begin position="30"/>
        <end position="75"/>
    </location>
</feature>
<proteinExistence type="predicted"/>
<protein>
    <submittedName>
        <fullName evidence="2">Uncharacterized protein</fullName>
    </submittedName>
</protein>
<comment type="caution">
    <text evidence="2">The sequence shown here is derived from an EMBL/GenBank/DDBJ whole genome shotgun (WGS) entry which is preliminary data.</text>
</comment>
<keyword evidence="3" id="KW-1185">Reference proteome</keyword>
<feature type="compositionally biased region" description="Basic residues" evidence="1">
    <location>
        <begin position="34"/>
        <end position="45"/>
    </location>
</feature>
<accession>A0A4C1X835</accession>
<name>A0A4C1X835_EUMVA</name>
<dbReference type="EMBL" id="BGZK01000734">
    <property type="protein sequence ID" value="GBP58415.1"/>
    <property type="molecule type" value="Genomic_DNA"/>
</dbReference>